<evidence type="ECO:0000259" key="10">
    <source>
        <dbReference type="Pfam" id="PF01431"/>
    </source>
</evidence>
<feature type="domain" description="Peptidase M13 C-terminal" evidence="10">
    <location>
        <begin position="634"/>
        <end position="774"/>
    </location>
</feature>
<comment type="cofactor">
    <cofactor evidence="1">
        <name>Zn(2+)</name>
        <dbReference type="ChEBI" id="CHEBI:29105"/>
    </cofactor>
</comment>
<accession>A0A6B0VEK6</accession>
<protein>
    <submittedName>
        <fullName evidence="12">Putative m13 peptidase</fullName>
    </submittedName>
</protein>
<keyword evidence="4" id="KW-0479">Metal-binding</keyword>
<keyword evidence="9" id="KW-0732">Signal</keyword>
<evidence type="ECO:0000256" key="1">
    <source>
        <dbReference type="ARBA" id="ARBA00001947"/>
    </source>
</evidence>
<dbReference type="EMBL" id="GIFC01018536">
    <property type="protein sequence ID" value="MXV00620.1"/>
    <property type="molecule type" value="Transcribed_RNA"/>
</dbReference>
<dbReference type="GO" id="GO:0016485">
    <property type="term" value="P:protein processing"/>
    <property type="evidence" value="ECO:0007669"/>
    <property type="project" value="TreeGrafter"/>
</dbReference>
<reference evidence="12" key="1">
    <citation type="submission" date="2019-12" db="EMBL/GenBank/DDBJ databases">
        <title>An insight into the sialome of adult female Ixodes ricinus ticks feeding for 6 days.</title>
        <authorList>
            <person name="Perner J."/>
            <person name="Ribeiro J.M.C."/>
        </authorList>
    </citation>
    <scope>NUCLEOTIDE SEQUENCE</scope>
    <source>
        <strain evidence="12">Semi-engorged</strain>
        <tissue evidence="12">Salivary glands</tissue>
    </source>
</reference>
<dbReference type="PROSITE" id="PS51885">
    <property type="entry name" value="NEPRILYSIN"/>
    <property type="match status" value="1"/>
</dbReference>
<name>A0A6B0VEK6_IXORI</name>
<feature type="domain" description="Peptidase M13 N-terminal" evidence="11">
    <location>
        <begin position="61"/>
        <end position="452"/>
    </location>
</feature>
<dbReference type="InterPro" id="IPR024079">
    <property type="entry name" value="MetalloPept_cat_dom_sf"/>
</dbReference>
<evidence type="ECO:0000256" key="2">
    <source>
        <dbReference type="ARBA" id="ARBA00007357"/>
    </source>
</evidence>
<keyword evidence="5" id="KW-0378">Hydrolase</keyword>
<dbReference type="Pfam" id="PF05649">
    <property type="entry name" value="Peptidase_M13_N"/>
    <property type="match status" value="1"/>
</dbReference>
<keyword evidence="6" id="KW-0862">Zinc</keyword>
<feature type="compositionally biased region" description="Polar residues" evidence="8">
    <location>
        <begin position="584"/>
        <end position="607"/>
    </location>
</feature>
<dbReference type="InterPro" id="IPR042089">
    <property type="entry name" value="Peptidase_M13_dom_2"/>
</dbReference>
<dbReference type="GO" id="GO:0046872">
    <property type="term" value="F:metal ion binding"/>
    <property type="evidence" value="ECO:0007669"/>
    <property type="project" value="UniProtKB-KW"/>
</dbReference>
<dbReference type="PANTHER" id="PTHR11733">
    <property type="entry name" value="ZINC METALLOPROTEASE FAMILY M13 NEPRILYSIN-RELATED"/>
    <property type="match status" value="1"/>
</dbReference>
<sequence>MQKWTSSIAMLLLVNATVVWQAKAETYKEKRCSERKACYRNICWKRANMLLFSRNEVVGSCHNFYKTMCYGWRKMKENLGLIENPQTQLQLDLHAALSRMSYEPLTLTHKTLHEQKVTQKVSMTYKACLRDTSDNIWKQDVINTLYDHGITQWPRKHTEVHKVTNSLGELLLKTGLKPLLDYNVVKEASPPSKYHLRLEHKGYPFIRIAQMDSDCKNVEFTKLAPYARYLMLCISMLRPLLSVMEVFDIAVEILNVEIYAANIASSNGTKSVTDIEIKKFEQAFDNFPLLEIMKKDIPSFVLKLHERYKIQVKGAETVAELIEYMSNLKERQLENYLGWKIISSLAQFSGEKVHEAFVDIFRRESDTEVTYTPRPELCLDFLAGDMGIMRPAVEHVYLQSYFNTSAKREVKDIINTVNKTFVQTLNSFSWMDKDTKEAIFKKLKHLHYHVGFRNKMLDEEYIKKLYQDLPRFHNHTTFIKIYQEVVKNNFLHDVRKISSDVSVERSYMDPFKVVMYYDATQTAIVMPAASLRGMNYQYGLPDAANFGTLAIFIAKTLASIFGPDGTRNIENQGTDSEESHEIDNNSQSTQNPNINHDQDPTPSSNYPNHYPEKQNPGEYKPKLQSMPFRSHSNLWSEQTRQQFLKHSSCLQKHSSGANAQYFVESNETDEFMFQAFAAIDFSDYIGLHVTYLAYKTWRSKRTEESRLPLIADLCEEKLLFASYALKYCDSMEIDPGHTNYDADRVNYNLAIFEQFATAFRCPMYSKMNKVDTCTLMETR</sequence>
<dbReference type="AlphaFoldDB" id="A0A6B0VEK6"/>
<proteinExistence type="inferred from homology"/>
<feature type="signal peptide" evidence="9">
    <location>
        <begin position="1"/>
        <end position="24"/>
    </location>
</feature>
<dbReference type="Gene3D" id="1.10.1380.10">
    <property type="entry name" value="Neutral endopeptidase , domain2"/>
    <property type="match status" value="1"/>
</dbReference>
<keyword evidence="7" id="KW-0482">Metalloprotease</keyword>
<dbReference type="InterPro" id="IPR008753">
    <property type="entry name" value="Peptidase_M13_N"/>
</dbReference>
<dbReference type="SUPFAM" id="SSF55486">
    <property type="entry name" value="Metalloproteases ('zincins'), catalytic domain"/>
    <property type="match status" value="1"/>
</dbReference>
<organism evidence="12">
    <name type="scientific">Ixodes ricinus</name>
    <name type="common">Common tick</name>
    <name type="synonym">Acarus ricinus</name>
    <dbReference type="NCBI Taxonomy" id="34613"/>
    <lineage>
        <taxon>Eukaryota</taxon>
        <taxon>Metazoa</taxon>
        <taxon>Ecdysozoa</taxon>
        <taxon>Arthropoda</taxon>
        <taxon>Chelicerata</taxon>
        <taxon>Arachnida</taxon>
        <taxon>Acari</taxon>
        <taxon>Parasitiformes</taxon>
        <taxon>Ixodida</taxon>
        <taxon>Ixodoidea</taxon>
        <taxon>Ixodidae</taxon>
        <taxon>Ixodinae</taxon>
        <taxon>Ixodes</taxon>
    </lineage>
</organism>
<feature type="chain" id="PRO_5025422083" evidence="9">
    <location>
        <begin position="25"/>
        <end position="779"/>
    </location>
</feature>
<keyword evidence="3" id="KW-0645">Protease</keyword>
<evidence type="ECO:0000256" key="6">
    <source>
        <dbReference type="ARBA" id="ARBA00022833"/>
    </source>
</evidence>
<evidence type="ECO:0000256" key="4">
    <source>
        <dbReference type="ARBA" id="ARBA00022723"/>
    </source>
</evidence>
<dbReference type="Gene3D" id="3.40.390.10">
    <property type="entry name" value="Collagenase (Catalytic Domain)"/>
    <property type="match status" value="2"/>
</dbReference>
<evidence type="ECO:0000259" key="11">
    <source>
        <dbReference type="Pfam" id="PF05649"/>
    </source>
</evidence>
<evidence type="ECO:0000256" key="8">
    <source>
        <dbReference type="SAM" id="MobiDB-lite"/>
    </source>
</evidence>
<evidence type="ECO:0000256" key="5">
    <source>
        <dbReference type="ARBA" id="ARBA00022801"/>
    </source>
</evidence>
<feature type="region of interest" description="Disordered" evidence="8">
    <location>
        <begin position="564"/>
        <end position="623"/>
    </location>
</feature>
<dbReference type="GO" id="GO:0004222">
    <property type="term" value="F:metalloendopeptidase activity"/>
    <property type="evidence" value="ECO:0007669"/>
    <property type="project" value="InterPro"/>
</dbReference>
<dbReference type="InterPro" id="IPR000718">
    <property type="entry name" value="Peptidase_M13"/>
</dbReference>
<evidence type="ECO:0000313" key="12">
    <source>
        <dbReference type="EMBL" id="MXV00620.1"/>
    </source>
</evidence>
<evidence type="ECO:0000256" key="3">
    <source>
        <dbReference type="ARBA" id="ARBA00022670"/>
    </source>
</evidence>
<comment type="similarity">
    <text evidence="2">Belongs to the peptidase M13 family.</text>
</comment>
<dbReference type="PANTHER" id="PTHR11733:SF241">
    <property type="entry name" value="GH26575P-RELATED"/>
    <property type="match status" value="1"/>
</dbReference>
<evidence type="ECO:0000256" key="9">
    <source>
        <dbReference type="SAM" id="SignalP"/>
    </source>
</evidence>
<dbReference type="GO" id="GO:0005886">
    <property type="term" value="C:plasma membrane"/>
    <property type="evidence" value="ECO:0007669"/>
    <property type="project" value="TreeGrafter"/>
</dbReference>
<evidence type="ECO:0000256" key="7">
    <source>
        <dbReference type="ARBA" id="ARBA00023049"/>
    </source>
</evidence>
<dbReference type="Pfam" id="PF01431">
    <property type="entry name" value="Peptidase_M13"/>
    <property type="match status" value="1"/>
</dbReference>
<dbReference type="InterPro" id="IPR018497">
    <property type="entry name" value="Peptidase_M13_C"/>
</dbReference>